<proteinExistence type="predicted"/>
<gene>
    <name evidence="1" type="ORF">BC008_13615</name>
</gene>
<dbReference type="AlphaFoldDB" id="A0A0V7ZG76"/>
<protein>
    <submittedName>
        <fullName evidence="1">Uncharacterized protein</fullName>
    </submittedName>
</protein>
<accession>A0A0V7ZG76</accession>
<evidence type="ECO:0000313" key="2">
    <source>
        <dbReference type="Proteomes" id="UP000053372"/>
    </source>
</evidence>
<name>A0A0V7ZG76_9CYAN</name>
<comment type="caution">
    <text evidence="1">The sequence shown here is derived from an EMBL/GenBank/DDBJ whole genome shotgun (WGS) entry which is preliminary data.</text>
</comment>
<sequence>MSFVDRLKNNFEAYCLERKAKMVEGFEPRMLEELKLQLGSKEARMVSEDLKTSAAGLRHQAAITRNQGN</sequence>
<evidence type="ECO:0000313" key="1">
    <source>
        <dbReference type="EMBL" id="KST63496.1"/>
    </source>
</evidence>
<dbReference type="RefSeq" id="WP_027841268.1">
    <property type="nucleotide sequence ID" value="NZ_LMTZ01000137.1"/>
</dbReference>
<reference evidence="1 2" key="1">
    <citation type="journal article" date="2015" name="Genome Announc.">
        <title>Draft Genome of the Euendolithic (true boring) Cyanobacterium Mastigocoleus testarum strain BC008.</title>
        <authorList>
            <person name="Guida B.S."/>
            <person name="Garcia-Pichel F."/>
        </authorList>
    </citation>
    <scope>NUCLEOTIDE SEQUENCE [LARGE SCALE GENOMIC DNA]</scope>
    <source>
        <strain evidence="1 2">BC008</strain>
    </source>
</reference>
<dbReference type="EMBL" id="LMTZ01000137">
    <property type="protein sequence ID" value="KST63496.1"/>
    <property type="molecule type" value="Genomic_DNA"/>
</dbReference>
<organism evidence="1 2">
    <name type="scientific">Mastigocoleus testarum BC008</name>
    <dbReference type="NCBI Taxonomy" id="371196"/>
    <lineage>
        <taxon>Bacteria</taxon>
        <taxon>Bacillati</taxon>
        <taxon>Cyanobacteriota</taxon>
        <taxon>Cyanophyceae</taxon>
        <taxon>Nostocales</taxon>
        <taxon>Hapalosiphonaceae</taxon>
        <taxon>Mastigocoleus</taxon>
    </lineage>
</organism>
<keyword evidence="2" id="KW-1185">Reference proteome</keyword>
<dbReference type="Proteomes" id="UP000053372">
    <property type="component" value="Unassembled WGS sequence"/>
</dbReference>